<accession>A0AAD9SQ00</accession>
<proteinExistence type="predicted"/>
<dbReference type="Proteomes" id="UP001265746">
    <property type="component" value="Unassembled WGS sequence"/>
</dbReference>
<keyword evidence="2" id="KW-1185">Reference proteome</keyword>
<gene>
    <name evidence="1" type="ORF">N8I77_000695</name>
</gene>
<reference evidence="1" key="1">
    <citation type="submission" date="2023-06" db="EMBL/GenBank/DDBJ databases">
        <authorList>
            <person name="Noh H."/>
        </authorList>
    </citation>
    <scope>NUCLEOTIDE SEQUENCE</scope>
    <source>
        <strain evidence="1">DUCC20226</strain>
    </source>
</reference>
<dbReference type="AlphaFoldDB" id="A0AAD9SQ00"/>
<evidence type="ECO:0000313" key="2">
    <source>
        <dbReference type="Proteomes" id="UP001265746"/>
    </source>
</evidence>
<name>A0AAD9SQ00_PHOAM</name>
<evidence type="ECO:0000313" key="1">
    <source>
        <dbReference type="EMBL" id="KAK2613813.1"/>
    </source>
</evidence>
<organism evidence="1 2">
    <name type="scientific">Phomopsis amygdali</name>
    <name type="common">Fusicoccum amygdali</name>
    <dbReference type="NCBI Taxonomy" id="1214568"/>
    <lineage>
        <taxon>Eukaryota</taxon>
        <taxon>Fungi</taxon>
        <taxon>Dikarya</taxon>
        <taxon>Ascomycota</taxon>
        <taxon>Pezizomycotina</taxon>
        <taxon>Sordariomycetes</taxon>
        <taxon>Sordariomycetidae</taxon>
        <taxon>Diaporthales</taxon>
        <taxon>Diaporthaceae</taxon>
        <taxon>Diaporthe</taxon>
    </lineage>
</organism>
<dbReference type="EMBL" id="JAUJFL010000001">
    <property type="protein sequence ID" value="KAK2613813.1"/>
    <property type="molecule type" value="Genomic_DNA"/>
</dbReference>
<comment type="caution">
    <text evidence="1">The sequence shown here is derived from an EMBL/GenBank/DDBJ whole genome shotgun (WGS) entry which is preliminary data.</text>
</comment>
<protein>
    <submittedName>
        <fullName evidence="1">Uncharacterized protein</fullName>
    </submittedName>
</protein>
<sequence length="213" mass="23167">MAEQGLAPSDPSPRLWETIGNTLLEEIYTADQAIYPAPLLTFQRLKSWADACPDLCISLHGRDPAPTGPAVQGVIIVLPLGESSWGHLVAGELREHDVEPAGMFPPPRPVGGHPEVKVGLHIFHIERYAAPPARNGGGRTPGLTQGALEEVRSRVRERFPSWIVVGYSALTATPQGNRAFKRAGFTSRYIEIKADGDEAEMLVREGNEIFTSL</sequence>